<comment type="caution">
    <text evidence="1">The sequence shown here is derived from an EMBL/GenBank/DDBJ whole genome shotgun (WGS) entry which is preliminary data.</text>
</comment>
<accession>A0A9X1VHP2</accession>
<dbReference type="AlphaFoldDB" id="A0A9X1VHP2"/>
<dbReference type="SUPFAM" id="SSF52058">
    <property type="entry name" value="L domain-like"/>
    <property type="match status" value="1"/>
</dbReference>
<evidence type="ECO:0000313" key="2">
    <source>
        <dbReference type="Proteomes" id="UP001139193"/>
    </source>
</evidence>
<dbReference type="Gene3D" id="3.80.10.10">
    <property type="entry name" value="Ribonuclease Inhibitor"/>
    <property type="match status" value="1"/>
</dbReference>
<protein>
    <recommendedName>
        <fullName evidence="3">Leucine-rich repeat domain-containing protein</fullName>
    </recommendedName>
</protein>
<dbReference type="EMBL" id="JALBGC010000004">
    <property type="protein sequence ID" value="MCI1188820.1"/>
    <property type="molecule type" value="Genomic_DNA"/>
</dbReference>
<sequence>MATYVDAASGLNFRHTDGFDDSLLVDSGKMDATLDYIKTHRAAKLELNGSWGFKLEDLRFLDGVEHLVKGLDVVENRLNLVGIEKLKNLKYLRLTDELNQPVKFDEFQQLDYCTLDWNQVYSEAIFPASITQLQIGAYKPKFGFNQESLDNLRNITKIKLIQAAISDLFLLNHCGSLIRVDIAYCRSLTDVSALAKHANSLIRLDIENCKKIADFSPFDELIKLQWLNLCGCKSVPSLSFLRNLPEISHCVFYDTVIEDGDLSYLKGIDQVAFNNKAHYSLKSKDFEYKWS</sequence>
<dbReference type="Proteomes" id="UP001139193">
    <property type="component" value="Unassembled WGS sequence"/>
</dbReference>
<dbReference type="InterPro" id="IPR032675">
    <property type="entry name" value="LRR_dom_sf"/>
</dbReference>
<evidence type="ECO:0000313" key="1">
    <source>
        <dbReference type="EMBL" id="MCI1188820.1"/>
    </source>
</evidence>
<dbReference type="RefSeq" id="WP_241937057.1">
    <property type="nucleotide sequence ID" value="NZ_JALBGC010000004.1"/>
</dbReference>
<keyword evidence="2" id="KW-1185">Reference proteome</keyword>
<reference evidence="1" key="1">
    <citation type="submission" date="2022-03" db="EMBL/GenBank/DDBJ databases">
        <title>Bacterial whole genome sequence for Hymenobacter sp. DH14.</title>
        <authorList>
            <person name="Le V."/>
        </authorList>
    </citation>
    <scope>NUCLEOTIDE SEQUENCE</scope>
    <source>
        <strain evidence="1">DH14</strain>
    </source>
</reference>
<proteinExistence type="predicted"/>
<name>A0A9X1VHP2_9BACT</name>
<organism evidence="1 2">
    <name type="scientific">Hymenobacter cyanobacteriorum</name>
    <dbReference type="NCBI Taxonomy" id="2926463"/>
    <lineage>
        <taxon>Bacteria</taxon>
        <taxon>Pseudomonadati</taxon>
        <taxon>Bacteroidota</taxon>
        <taxon>Cytophagia</taxon>
        <taxon>Cytophagales</taxon>
        <taxon>Hymenobacteraceae</taxon>
        <taxon>Hymenobacter</taxon>
    </lineage>
</organism>
<evidence type="ECO:0008006" key="3">
    <source>
        <dbReference type="Google" id="ProtNLM"/>
    </source>
</evidence>
<gene>
    <name evidence="1" type="ORF">MON38_15455</name>
</gene>